<keyword evidence="3" id="KW-1185">Reference proteome</keyword>
<dbReference type="SUPFAM" id="SSF144010">
    <property type="entry name" value="CofE-like"/>
    <property type="match status" value="1"/>
</dbReference>
<dbReference type="AlphaFoldDB" id="A0A2S0L3U4"/>
<dbReference type="KEGG" id="mdv:C5Q96_03655"/>
<evidence type="ECO:0000259" key="1">
    <source>
        <dbReference type="Pfam" id="PF01996"/>
    </source>
</evidence>
<organism evidence="2 3">
    <name type="scientific">Mogibacterium diversum</name>
    <dbReference type="NCBI Taxonomy" id="114527"/>
    <lineage>
        <taxon>Bacteria</taxon>
        <taxon>Bacillati</taxon>
        <taxon>Bacillota</taxon>
        <taxon>Clostridia</taxon>
        <taxon>Peptostreptococcales</taxon>
        <taxon>Anaerovoracaceae</taxon>
        <taxon>Mogibacterium</taxon>
    </lineage>
</organism>
<reference evidence="3" key="1">
    <citation type="submission" date="2018-02" db="EMBL/GenBank/DDBJ databases">
        <authorList>
            <person name="Holder M.E."/>
            <person name="Ajami N.J."/>
            <person name="Petrosino J.F."/>
        </authorList>
    </citation>
    <scope>NUCLEOTIDE SEQUENCE [LARGE SCALE GENOMIC DNA]</scope>
    <source>
        <strain evidence="3">CCUG 47132</strain>
    </source>
</reference>
<evidence type="ECO:0000313" key="2">
    <source>
        <dbReference type="EMBL" id="AVM47982.1"/>
    </source>
</evidence>
<feature type="domain" description="Coenzyme F420:L-glutamate ligase-like" evidence="1">
    <location>
        <begin position="11"/>
        <end position="388"/>
    </location>
</feature>
<dbReference type="RefSeq" id="WP_106057059.1">
    <property type="nucleotide sequence ID" value="NZ_CP027228.1"/>
</dbReference>
<keyword evidence="2" id="KW-0436">Ligase</keyword>
<dbReference type="GeneID" id="78391352"/>
<dbReference type="Proteomes" id="UP000237883">
    <property type="component" value="Chromosome"/>
</dbReference>
<name>A0A2S0L3U4_9FIRM</name>
<evidence type="ECO:0000313" key="3">
    <source>
        <dbReference type="Proteomes" id="UP000237883"/>
    </source>
</evidence>
<protein>
    <submittedName>
        <fullName evidence="2">F420-0--gamma-glutamyl ligase</fullName>
    </submittedName>
</protein>
<sequence length="395" mass="43202">MERKVGTISRGIRCPIIREGDDISSVVVKSVLEAAESEGYEIRDRDIVAVTESVVARSQGNYASVEAISKDVKAKLGSDTIGVIFPILSRNRFAICLRGISMAAKKIVLMLSFPRDEVGNQLLTEDQLDEAGIDPYSKVMSLEEYRELFGENKHPFTGVDYLAYYGEVIEAAGAEVEIVLANHATEILNYTDKVINCDIHTRKRTRRILKDAGATVLGMDEILNAPVDGSGFNSKYGLLGSNKSTEDSVKLFPESCEDVVLGIQKSILDKTGKCVEVLVYGDGAFKDPVGKIWELADPVVSPAYTPGLEGTPNELKLKYLADNDFKELSGEELREAISARIKEKDDNLVGKMETEGTTPRRLTDLIGSLCDLTSGSGDKGTPVVHIQGYFDNYTN</sequence>
<dbReference type="Gene3D" id="3.30.1330.100">
    <property type="entry name" value="CofE-like"/>
    <property type="match status" value="1"/>
</dbReference>
<dbReference type="Pfam" id="PF01996">
    <property type="entry name" value="F420_ligase"/>
    <property type="match status" value="1"/>
</dbReference>
<gene>
    <name evidence="2" type="ORF">C5Q96_03655</name>
</gene>
<proteinExistence type="predicted"/>
<dbReference type="InterPro" id="IPR002847">
    <property type="entry name" value="F420-0_gamma-glut_ligase-dom"/>
</dbReference>
<accession>A0A2S0L3U4</accession>
<dbReference type="EMBL" id="CP027228">
    <property type="protein sequence ID" value="AVM47982.1"/>
    <property type="molecule type" value="Genomic_DNA"/>
</dbReference>
<dbReference type="GO" id="GO:0016874">
    <property type="term" value="F:ligase activity"/>
    <property type="evidence" value="ECO:0007669"/>
    <property type="project" value="UniProtKB-KW"/>
</dbReference>
<dbReference type="OrthoDB" id="950at2"/>